<evidence type="ECO:0000256" key="9">
    <source>
        <dbReference type="ARBA" id="ARBA00048347"/>
    </source>
</evidence>
<keyword evidence="3 11" id="KW-0808">Transferase</keyword>
<dbReference type="Gene3D" id="3.30.200.20">
    <property type="entry name" value="Phosphorylase Kinase, domain 1"/>
    <property type="match status" value="1"/>
</dbReference>
<feature type="binding site" evidence="10">
    <location>
        <position position="98"/>
    </location>
    <ligand>
        <name>ATP</name>
        <dbReference type="ChEBI" id="CHEBI:30616"/>
    </ligand>
</feature>
<dbReference type="SUPFAM" id="SSF56112">
    <property type="entry name" value="Protein kinase-like (PK-like)"/>
    <property type="match status" value="1"/>
</dbReference>
<dbReference type="Gene3D" id="3.30.1120.30">
    <property type="entry name" value="POLO box domain"/>
    <property type="match status" value="2"/>
</dbReference>
<evidence type="ECO:0000313" key="15">
    <source>
        <dbReference type="Proteomes" id="UP001318040"/>
    </source>
</evidence>
<evidence type="ECO:0000256" key="7">
    <source>
        <dbReference type="ARBA" id="ARBA00022840"/>
    </source>
</evidence>
<evidence type="ECO:0000259" key="13">
    <source>
        <dbReference type="PROSITE" id="PS50011"/>
    </source>
</evidence>
<comment type="similarity">
    <text evidence="11">Belongs to the protein kinase superfamily. Ser/Thr protein kinase family. CDC5/Polo subfamily.</text>
</comment>
<feature type="domain" description="POLO box" evidence="14">
    <location>
        <begin position="557"/>
        <end position="635"/>
    </location>
</feature>
<evidence type="ECO:0000256" key="6">
    <source>
        <dbReference type="ARBA" id="ARBA00022777"/>
    </source>
</evidence>
<dbReference type="GO" id="GO:0005813">
    <property type="term" value="C:centrosome"/>
    <property type="evidence" value="ECO:0007669"/>
    <property type="project" value="UniProtKB-SubCell"/>
</dbReference>
<evidence type="ECO:0000256" key="1">
    <source>
        <dbReference type="ARBA" id="ARBA00004300"/>
    </source>
</evidence>
<keyword evidence="4" id="KW-0677">Repeat</keyword>
<dbReference type="FunFam" id="3.30.200.20:FF:000091">
    <property type="entry name" value="Serine/threonine-protein kinase PLK"/>
    <property type="match status" value="1"/>
</dbReference>
<keyword evidence="2 11" id="KW-0723">Serine/threonine-protein kinase</keyword>
<feature type="domain" description="Protein kinase" evidence="13">
    <location>
        <begin position="69"/>
        <end position="321"/>
    </location>
</feature>
<dbReference type="InterPro" id="IPR033695">
    <property type="entry name" value="POLO_box_2"/>
</dbReference>
<dbReference type="InterPro" id="IPR036947">
    <property type="entry name" value="POLO_box_dom_sf"/>
</dbReference>
<dbReference type="GO" id="GO:0005737">
    <property type="term" value="C:cytoplasm"/>
    <property type="evidence" value="ECO:0007669"/>
    <property type="project" value="TreeGrafter"/>
</dbReference>
<dbReference type="PROSITE" id="PS00108">
    <property type="entry name" value="PROTEIN_KINASE_ST"/>
    <property type="match status" value="1"/>
</dbReference>
<proteinExistence type="inferred from homology"/>
<dbReference type="EC" id="2.7.11.21" evidence="11"/>
<feature type="compositionally biased region" description="Basic and acidic residues" evidence="12">
    <location>
        <begin position="514"/>
        <end position="524"/>
    </location>
</feature>
<protein>
    <recommendedName>
        <fullName evidence="11">Serine/threonine-protein kinase PLK</fullName>
        <ecNumber evidence="11">2.7.11.21</ecNumber>
    </recommendedName>
    <alternativeName>
        <fullName evidence="11">Polo-like kinase</fullName>
    </alternativeName>
</protein>
<feature type="compositionally biased region" description="Basic and acidic residues" evidence="12">
    <location>
        <begin position="411"/>
        <end position="422"/>
    </location>
</feature>
<dbReference type="PROSITE" id="PS00107">
    <property type="entry name" value="PROTEIN_KINASE_ATP"/>
    <property type="match status" value="1"/>
</dbReference>
<dbReference type="GO" id="GO:0000776">
    <property type="term" value="C:kinetochore"/>
    <property type="evidence" value="ECO:0007669"/>
    <property type="project" value="TreeGrafter"/>
</dbReference>
<feature type="compositionally biased region" description="Basic and acidic residues" evidence="12">
    <location>
        <begin position="497"/>
        <end position="506"/>
    </location>
</feature>
<name>A0AAJ7WLX8_PETMA</name>
<dbReference type="CDD" id="cd13117">
    <property type="entry name" value="POLO_box_2"/>
    <property type="match status" value="1"/>
</dbReference>
<dbReference type="InterPro" id="IPR011009">
    <property type="entry name" value="Kinase-like_dom_sf"/>
</dbReference>
<keyword evidence="15" id="KW-1185">Reference proteome</keyword>
<dbReference type="KEGG" id="pmrn:116938973"/>
<comment type="catalytic activity">
    <reaction evidence="9">
        <text>L-seryl-[protein] + ATP = O-phospho-L-seryl-[protein] + ADP + H(+)</text>
        <dbReference type="Rhea" id="RHEA:17989"/>
        <dbReference type="Rhea" id="RHEA-COMP:9863"/>
        <dbReference type="Rhea" id="RHEA-COMP:11604"/>
        <dbReference type="ChEBI" id="CHEBI:15378"/>
        <dbReference type="ChEBI" id="CHEBI:29999"/>
        <dbReference type="ChEBI" id="CHEBI:30616"/>
        <dbReference type="ChEBI" id="CHEBI:83421"/>
        <dbReference type="ChEBI" id="CHEBI:456216"/>
        <dbReference type="EC" id="2.7.11.21"/>
    </reaction>
</comment>
<dbReference type="CDD" id="cd13118">
    <property type="entry name" value="POLO_box_1"/>
    <property type="match status" value="1"/>
</dbReference>
<evidence type="ECO:0000256" key="2">
    <source>
        <dbReference type="ARBA" id="ARBA00022527"/>
    </source>
</evidence>
<evidence type="ECO:0000256" key="3">
    <source>
        <dbReference type="ARBA" id="ARBA00022679"/>
    </source>
</evidence>
<dbReference type="InterPro" id="IPR008271">
    <property type="entry name" value="Ser/Thr_kinase_AS"/>
</dbReference>
<dbReference type="GO" id="GO:0005524">
    <property type="term" value="F:ATP binding"/>
    <property type="evidence" value="ECO:0007669"/>
    <property type="project" value="UniProtKB-UniRule"/>
</dbReference>
<keyword evidence="6 11" id="KW-0418">Kinase</keyword>
<dbReference type="PROSITE" id="PS50011">
    <property type="entry name" value="PROTEIN_KINASE_DOM"/>
    <property type="match status" value="1"/>
</dbReference>
<evidence type="ECO:0000256" key="8">
    <source>
        <dbReference type="ARBA" id="ARBA00047802"/>
    </source>
</evidence>
<dbReference type="InterPro" id="IPR017441">
    <property type="entry name" value="Protein_kinase_ATP_BS"/>
</dbReference>
<dbReference type="AlphaFoldDB" id="A0AAJ7WLX8"/>
<accession>A0AAJ7WLX8</accession>
<dbReference type="Pfam" id="PF00659">
    <property type="entry name" value="POLO_box"/>
    <property type="match status" value="2"/>
</dbReference>
<dbReference type="InterPro" id="IPR000959">
    <property type="entry name" value="POLO_box_dom"/>
</dbReference>
<dbReference type="Pfam" id="PF00069">
    <property type="entry name" value="Pkinase"/>
    <property type="match status" value="1"/>
</dbReference>
<dbReference type="InterPro" id="IPR000719">
    <property type="entry name" value="Prot_kinase_dom"/>
</dbReference>
<dbReference type="RefSeq" id="XP_032802654.1">
    <property type="nucleotide sequence ID" value="XM_032946763.1"/>
</dbReference>
<evidence type="ECO:0000259" key="14">
    <source>
        <dbReference type="PROSITE" id="PS50078"/>
    </source>
</evidence>
<dbReference type="PANTHER" id="PTHR24345">
    <property type="entry name" value="SERINE/THREONINE-PROTEIN KINASE PLK"/>
    <property type="match status" value="1"/>
</dbReference>
<dbReference type="PROSITE" id="PS50078">
    <property type="entry name" value="POLO_BOX"/>
    <property type="match status" value="2"/>
</dbReference>
<organism evidence="15 16">
    <name type="scientific">Petromyzon marinus</name>
    <name type="common">Sea lamprey</name>
    <dbReference type="NCBI Taxonomy" id="7757"/>
    <lineage>
        <taxon>Eukaryota</taxon>
        <taxon>Metazoa</taxon>
        <taxon>Chordata</taxon>
        <taxon>Craniata</taxon>
        <taxon>Vertebrata</taxon>
        <taxon>Cyclostomata</taxon>
        <taxon>Hyperoartia</taxon>
        <taxon>Petromyzontiformes</taxon>
        <taxon>Petromyzontidae</taxon>
        <taxon>Petromyzon</taxon>
    </lineage>
</organism>
<keyword evidence="5 10" id="KW-0547">Nucleotide-binding</keyword>
<dbReference type="FunFam" id="1.10.510.10:FF:000571">
    <property type="entry name" value="Maternal embryonic leucine zipper kinase"/>
    <property type="match status" value="1"/>
</dbReference>
<dbReference type="InterPro" id="IPR033701">
    <property type="entry name" value="POLO_box_1"/>
</dbReference>
<evidence type="ECO:0000256" key="11">
    <source>
        <dbReference type="RuleBase" id="RU361162"/>
    </source>
</evidence>
<reference evidence="16" key="1">
    <citation type="submission" date="2025-08" db="UniProtKB">
        <authorList>
            <consortium name="RefSeq"/>
        </authorList>
    </citation>
    <scope>IDENTIFICATION</scope>
    <source>
        <tissue evidence="16">Sperm</tissue>
    </source>
</reference>
<feature type="region of interest" description="Disordered" evidence="12">
    <location>
        <begin position="497"/>
        <end position="555"/>
    </location>
</feature>
<evidence type="ECO:0000256" key="12">
    <source>
        <dbReference type="SAM" id="MobiDB-lite"/>
    </source>
</evidence>
<feature type="region of interest" description="Disordered" evidence="12">
    <location>
        <begin position="408"/>
        <end position="448"/>
    </location>
</feature>
<dbReference type="PANTHER" id="PTHR24345:SF0">
    <property type="entry name" value="CELL CYCLE SERINE_THREONINE-PROTEIN KINASE CDC5_MSD2"/>
    <property type="match status" value="1"/>
</dbReference>
<dbReference type="SMART" id="SM00220">
    <property type="entry name" value="S_TKc"/>
    <property type="match status" value="1"/>
</dbReference>
<evidence type="ECO:0000313" key="16">
    <source>
        <dbReference type="RefSeq" id="XP_032802654.1"/>
    </source>
</evidence>
<dbReference type="SUPFAM" id="SSF82615">
    <property type="entry name" value="Polo-box domain"/>
    <property type="match status" value="2"/>
</dbReference>
<sequence length="750" mass="83828">MTSRESTPPRSFIEIRVHGAAATAAATGERAFLSSASTEVENSAPRIMSSELPPRPPRVIRDASRDILYSRGRLLGKGGFARCYLVTEEYTGCHFAAKIITKQRVEKPGHRAKIEQEISLHRKLHHRHIVQFISSFEDENFIYIILELCNGQSLAHMLRSRKVLTETEVKYYLRQLISGLRYLHQCGVVHRDLKLGNFFVTDSMEVKIGDLGLATTLEPPEMRKRTVCGTPNYLAPEVLNKRGHGPEADIWSLGCAVFTMLAGRPPFSTSDLANTYACIRSGRFNFPPSLSHAARDLLTSALTPDPDLRASLLDLQSHPFLTQGFVPDRLPTSSHLSPPIFRTPSSAGRLLRKAAATIFRRKPRGSDIVDRHGDGGQKMLTSDMLKAGLNCASCQTGSNTEVCLRTDLSPTEDRESSERCTGERTIISSSSSSRRESSDCLDSPPGPTADVVGASMSALRVCLKHVATCHLPSLQQQPQQQQHKSCDEKIHNEQSCEEHALTKQHEQQQPQQTCEKRKQEEQKELGLQPQQQEQEKVDSENKVPPGDQGSSKRRGLWVTKWVDHSNRLGFGYKLSDGSVGVLSNEGSHFRLLSDATTVQHQAEVGTATTFDLTSPPRHMTRVVATLRYFTQFMDQHLLEGVDAVSQRVERRSDEAIFLVQWVKTDRAVLMLFSNNTVQVNFYRDHTKVVVFGESKGGDKLLTFVNDRREASDYSAQQLGDSPHRALIRTRLAYALGLLVTQQQQQRQEKA</sequence>
<keyword evidence="7 10" id="KW-0067">ATP-binding</keyword>
<dbReference type="CDD" id="cd14099">
    <property type="entry name" value="STKc_PLK"/>
    <property type="match status" value="1"/>
</dbReference>
<dbReference type="GO" id="GO:0004674">
    <property type="term" value="F:protein serine/threonine kinase activity"/>
    <property type="evidence" value="ECO:0007669"/>
    <property type="project" value="UniProtKB-KW"/>
</dbReference>
<dbReference type="GO" id="GO:0000922">
    <property type="term" value="C:spindle pole"/>
    <property type="evidence" value="ECO:0007669"/>
    <property type="project" value="TreeGrafter"/>
</dbReference>
<gene>
    <name evidence="16" type="primary">LOC116938973</name>
</gene>
<comment type="subcellular location">
    <subcellularLocation>
        <location evidence="1">Cytoplasm</location>
        <location evidence="1">Cytoskeleton</location>
        <location evidence="1">Microtubule organizing center</location>
        <location evidence="1">Centrosome</location>
    </subcellularLocation>
</comment>
<dbReference type="GO" id="GO:0005634">
    <property type="term" value="C:nucleus"/>
    <property type="evidence" value="ECO:0007669"/>
    <property type="project" value="TreeGrafter"/>
</dbReference>
<dbReference type="Gene3D" id="1.10.510.10">
    <property type="entry name" value="Transferase(Phosphotransferase) domain 1"/>
    <property type="match status" value="1"/>
</dbReference>
<dbReference type="Proteomes" id="UP001318040">
    <property type="component" value="Chromosome 1"/>
</dbReference>
<comment type="catalytic activity">
    <reaction evidence="8 11">
        <text>L-threonyl-[protein] + ATP = O-phospho-L-threonyl-[protein] + ADP + H(+)</text>
        <dbReference type="Rhea" id="RHEA:46608"/>
        <dbReference type="Rhea" id="RHEA-COMP:11060"/>
        <dbReference type="Rhea" id="RHEA-COMP:11605"/>
        <dbReference type="ChEBI" id="CHEBI:15378"/>
        <dbReference type="ChEBI" id="CHEBI:30013"/>
        <dbReference type="ChEBI" id="CHEBI:30616"/>
        <dbReference type="ChEBI" id="CHEBI:61977"/>
        <dbReference type="ChEBI" id="CHEBI:456216"/>
        <dbReference type="EC" id="2.7.11.21"/>
    </reaction>
</comment>
<evidence type="ECO:0000256" key="10">
    <source>
        <dbReference type="PROSITE-ProRule" id="PRU10141"/>
    </source>
</evidence>
<feature type="domain" description="POLO box" evidence="14">
    <location>
        <begin position="657"/>
        <end position="743"/>
    </location>
</feature>
<dbReference type="GO" id="GO:0007052">
    <property type="term" value="P:mitotic spindle organization"/>
    <property type="evidence" value="ECO:0007669"/>
    <property type="project" value="TreeGrafter"/>
</dbReference>
<evidence type="ECO:0000256" key="4">
    <source>
        <dbReference type="ARBA" id="ARBA00022737"/>
    </source>
</evidence>
<evidence type="ECO:0000256" key="5">
    <source>
        <dbReference type="ARBA" id="ARBA00022741"/>
    </source>
</evidence>